<name>A0ABY2R5X4_9FLAO</name>
<evidence type="ECO:0000313" key="2">
    <source>
        <dbReference type="EMBL" id="THV58607.1"/>
    </source>
</evidence>
<protein>
    <submittedName>
        <fullName evidence="2">PorT family protein</fullName>
    </submittedName>
</protein>
<proteinExistence type="predicted"/>
<reference evidence="2 3" key="1">
    <citation type="submission" date="2019-01" db="EMBL/GenBank/DDBJ databases">
        <authorList>
            <person name="B I."/>
            <person name="Ch S."/>
            <person name="Ch V.R."/>
        </authorList>
    </citation>
    <scope>NUCLEOTIDE SEQUENCE [LARGE SCALE GENOMIC DNA]</scope>
    <source>
        <strain evidence="2 3">JC507</strain>
    </source>
</reference>
<keyword evidence="3" id="KW-1185">Reference proteome</keyword>
<organism evidence="2 3">
    <name type="scientific">Chryseobacterium candidae</name>
    <dbReference type="NCBI Taxonomy" id="1978493"/>
    <lineage>
        <taxon>Bacteria</taxon>
        <taxon>Pseudomonadati</taxon>
        <taxon>Bacteroidota</taxon>
        <taxon>Flavobacteriia</taxon>
        <taxon>Flavobacteriales</taxon>
        <taxon>Weeksellaceae</taxon>
        <taxon>Chryseobacterium group</taxon>
        <taxon>Chryseobacterium</taxon>
    </lineage>
</organism>
<comment type="caution">
    <text evidence="2">The sequence shown here is derived from an EMBL/GenBank/DDBJ whole genome shotgun (WGS) entry which is preliminary data.</text>
</comment>
<sequence>MFANIPVSDKFSIQPKLIFSQQGSKTEYNYRTSSGKYRITQHYDYSTTLNYLSLPVMVQYNILPKLYVEAGPELGYLPGGRTKRDLTTIETTRNSVTVDRTEHISKNISTGLFKRFNMGLGIGAG</sequence>
<dbReference type="EMBL" id="SDLV01000025">
    <property type="protein sequence ID" value="THV58607.1"/>
    <property type="molecule type" value="Genomic_DNA"/>
</dbReference>
<evidence type="ECO:0000313" key="3">
    <source>
        <dbReference type="Proteomes" id="UP000306038"/>
    </source>
</evidence>
<dbReference type="Proteomes" id="UP000306038">
    <property type="component" value="Unassembled WGS sequence"/>
</dbReference>
<dbReference type="Pfam" id="PF13568">
    <property type="entry name" value="OMP_b-brl_2"/>
    <property type="match status" value="1"/>
</dbReference>
<gene>
    <name evidence="2" type="ORF">EK417_13415</name>
</gene>
<feature type="domain" description="Outer membrane protein beta-barrel" evidence="1">
    <location>
        <begin position="2"/>
        <end position="125"/>
    </location>
</feature>
<evidence type="ECO:0000259" key="1">
    <source>
        <dbReference type="Pfam" id="PF13568"/>
    </source>
</evidence>
<dbReference type="InterPro" id="IPR025665">
    <property type="entry name" value="Beta-barrel_OMP_2"/>
</dbReference>
<dbReference type="RefSeq" id="WP_136522429.1">
    <property type="nucleotide sequence ID" value="NZ_SDLV01000025.1"/>
</dbReference>
<accession>A0ABY2R5X4</accession>